<feature type="non-terminal residue" evidence="1">
    <location>
        <position position="272"/>
    </location>
</feature>
<comment type="caution">
    <text evidence="1">The sequence shown here is derived from an EMBL/GenBank/DDBJ whole genome shotgun (WGS) entry which is preliminary data.</text>
</comment>
<feature type="non-terminal residue" evidence="1">
    <location>
        <position position="1"/>
    </location>
</feature>
<name>X1JAG1_9ZZZZ</name>
<organism evidence="1">
    <name type="scientific">marine sediment metagenome</name>
    <dbReference type="NCBI Taxonomy" id="412755"/>
    <lineage>
        <taxon>unclassified sequences</taxon>
        <taxon>metagenomes</taxon>
        <taxon>ecological metagenomes</taxon>
    </lineage>
</organism>
<dbReference type="EMBL" id="BARU01026260">
    <property type="protein sequence ID" value="GAH75364.1"/>
    <property type="molecule type" value="Genomic_DNA"/>
</dbReference>
<proteinExistence type="predicted"/>
<dbReference type="AlphaFoldDB" id="X1JAG1"/>
<sequence length="272" mass="30642">IPTYVPPELVIRGFKLKFYDLSDVKIGELGSDIKTGKVIDVAFELRALGCGAFSFVLDDKPDFAIGFRTRVDIHPYFDPAPWFTGFIQTIPQTGQKRPFEYTGFGLYDQLDWVTITQSYATLDVADIVKDIIDTYVAPNTQIIYNVAKIIATGYTVQSIDFDHTFAKDAVQTLADMAQNYEFGVDDSRQFYFRPITTTVQYSYWVGKHFQNAEIQEDPFTVRNKLFIKMGEIQAGGSNIIGSVQNDPSIDEYGLRVDIITVPESLNSADATR</sequence>
<reference evidence="1" key="1">
    <citation type="journal article" date="2014" name="Front. Microbiol.">
        <title>High frequency of phylogenetically diverse reductive dehalogenase-homologous genes in deep subseafloor sedimentary metagenomes.</title>
        <authorList>
            <person name="Kawai M."/>
            <person name="Futagami T."/>
            <person name="Toyoda A."/>
            <person name="Takaki Y."/>
            <person name="Nishi S."/>
            <person name="Hori S."/>
            <person name="Arai W."/>
            <person name="Tsubouchi T."/>
            <person name="Morono Y."/>
            <person name="Uchiyama I."/>
            <person name="Ito T."/>
            <person name="Fujiyama A."/>
            <person name="Inagaki F."/>
            <person name="Takami H."/>
        </authorList>
    </citation>
    <scope>NUCLEOTIDE SEQUENCE</scope>
    <source>
        <strain evidence="1">Expedition CK06-06</strain>
    </source>
</reference>
<evidence type="ECO:0000313" key="1">
    <source>
        <dbReference type="EMBL" id="GAH75364.1"/>
    </source>
</evidence>
<gene>
    <name evidence="1" type="ORF">S03H2_42209</name>
</gene>
<protein>
    <recommendedName>
        <fullName evidence="2">Tip attachment protein J domain-containing protein</fullName>
    </recommendedName>
</protein>
<evidence type="ECO:0008006" key="2">
    <source>
        <dbReference type="Google" id="ProtNLM"/>
    </source>
</evidence>
<accession>X1JAG1</accession>